<dbReference type="AlphaFoldDB" id="A0AAI9YCL8"/>
<dbReference type="Proteomes" id="UP001239213">
    <property type="component" value="Unassembled WGS sequence"/>
</dbReference>
<dbReference type="Pfam" id="PF06985">
    <property type="entry name" value="HET"/>
    <property type="match status" value="1"/>
</dbReference>
<reference evidence="2" key="1">
    <citation type="submission" date="2016-11" db="EMBL/GenBank/DDBJ databases">
        <title>The genome sequence of Colletotrichum cuscutae.</title>
        <authorList>
            <person name="Baroncelli R."/>
        </authorList>
    </citation>
    <scope>NUCLEOTIDE SEQUENCE</scope>
    <source>
        <strain evidence="2">IMI 304802</strain>
    </source>
</reference>
<organism evidence="2 3">
    <name type="scientific">Colletotrichum cuscutae</name>
    <dbReference type="NCBI Taxonomy" id="1209917"/>
    <lineage>
        <taxon>Eukaryota</taxon>
        <taxon>Fungi</taxon>
        <taxon>Dikarya</taxon>
        <taxon>Ascomycota</taxon>
        <taxon>Pezizomycotina</taxon>
        <taxon>Sordariomycetes</taxon>
        <taxon>Hypocreomycetidae</taxon>
        <taxon>Glomerellales</taxon>
        <taxon>Glomerellaceae</taxon>
        <taxon>Colletotrichum</taxon>
        <taxon>Colletotrichum acutatum species complex</taxon>
    </lineage>
</organism>
<dbReference type="EMBL" id="MPDP01000008">
    <property type="protein sequence ID" value="KAK1497421.1"/>
    <property type="molecule type" value="Genomic_DNA"/>
</dbReference>
<comment type="caution">
    <text evidence="2">The sequence shown here is derived from an EMBL/GenBank/DDBJ whole genome shotgun (WGS) entry which is preliminary data.</text>
</comment>
<name>A0AAI9YCL8_9PEZI</name>
<dbReference type="PANTHER" id="PTHR10622">
    <property type="entry name" value="HET DOMAIN-CONTAINING PROTEIN"/>
    <property type="match status" value="1"/>
</dbReference>
<evidence type="ECO:0000313" key="2">
    <source>
        <dbReference type="EMBL" id="KAK1497421.1"/>
    </source>
</evidence>
<dbReference type="InterPro" id="IPR010730">
    <property type="entry name" value="HET"/>
</dbReference>
<keyword evidence="3" id="KW-1185">Reference proteome</keyword>
<protein>
    <submittedName>
        <fullName evidence="2">HET domain-containing protein</fullName>
    </submittedName>
</protein>
<dbReference type="PANTHER" id="PTHR10622:SF10">
    <property type="entry name" value="HET DOMAIN-CONTAINING PROTEIN"/>
    <property type="match status" value="1"/>
</dbReference>
<gene>
    <name evidence="2" type="ORF">CCUS01_13108</name>
</gene>
<evidence type="ECO:0000313" key="3">
    <source>
        <dbReference type="Proteomes" id="UP001239213"/>
    </source>
</evidence>
<accession>A0AAI9YCL8</accession>
<evidence type="ECO:0000259" key="1">
    <source>
        <dbReference type="Pfam" id="PF06985"/>
    </source>
</evidence>
<sequence>MFLPLSHLTIASKFQVIRLSQLMDAWDTPHPKHTSLLTPRLLTVDLMVFFDRARTPPYAILSHTWEDGEVSFQEWSQRETRTGKKGFLKIESFCHLALQDGYTHAWVDTNCIDKRSSAELSEAINPMYVWYQDAAICYVYMADVSVSSSTIDQRDLEIQFLNSKWFTRGWTLQELIAPRRINFYTQDWRRLGTKRSLLVVIHRATGIDEWCLLGETSPSNYSVAKIMSWAARRVTTRLEDQAYCLLGLCDVHMPLLYGEGIKAFLRLQQEIIRLSDNQSIFVSDMPSLLMTAPLATSPSLFSKSTDIIR</sequence>
<feature type="domain" description="Heterokaryon incompatibility" evidence="1">
    <location>
        <begin position="58"/>
        <end position="148"/>
    </location>
</feature>
<proteinExistence type="predicted"/>